<protein>
    <submittedName>
        <fullName evidence="1">Uncharacterized protein</fullName>
    </submittedName>
</protein>
<accession>A0A5M3XZZ6</accession>
<dbReference type="Proteomes" id="UP000377595">
    <property type="component" value="Unassembled WGS sequence"/>
</dbReference>
<evidence type="ECO:0000313" key="1">
    <source>
        <dbReference type="EMBL" id="GES26516.1"/>
    </source>
</evidence>
<name>A0A5M3XZZ6_9ACTN</name>
<reference evidence="1 2" key="1">
    <citation type="submission" date="2019-10" db="EMBL/GenBank/DDBJ databases">
        <title>Whole genome shotgun sequence of Acrocarpospora pleiomorpha NBRC 16267.</title>
        <authorList>
            <person name="Ichikawa N."/>
            <person name="Kimura A."/>
            <person name="Kitahashi Y."/>
            <person name="Komaki H."/>
            <person name="Oguchi A."/>
        </authorList>
    </citation>
    <scope>NUCLEOTIDE SEQUENCE [LARGE SCALE GENOMIC DNA]</scope>
    <source>
        <strain evidence="1 2">NBRC 16267</strain>
    </source>
</reference>
<sequence>MIFRDLCASDGIPPPLAAQMVALARAEPLAPVRRKLSPALSAPDSGEQSGGLWGTLPVPAQMVALARAEPLAPVRRGLSPALSAPDSGEQLGVLRQVLGGLR</sequence>
<proteinExistence type="predicted"/>
<gene>
    <name evidence="1" type="ORF">Aple_094150</name>
</gene>
<dbReference type="AlphaFoldDB" id="A0A5M3XZZ6"/>
<evidence type="ECO:0000313" key="2">
    <source>
        <dbReference type="Proteomes" id="UP000377595"/>
    </source>
</evidence>
<comment type="caution">
    <text evidence="1">The sequence shown here is derived from an EMBL/GenBank/DDBJ whole genome shotgun (WGS) entry which is preliminary data.</text>
</comment>
<dbReference type="EMBL" id="BLAF01000089">
    <property type="protein sequence ID" value="GES26516.1"/>
    <property type="molecule type" value="Genomic_DNA"/>
</dbReference>
<keyword evidence="2" id="KW-1185">Reference proteome</keyword>
<organism evidence="1 2">
    <name type="scientific">Acrocarpospora pleiomorpha</name>
    <dbReference type="NCBI Taxonomy" id="90975"/>
    <lineage>
        <taxon>Bacteria</taxon>
        <taxon>Bacillati</taxon>
        <taxon>Actinomycetota</taxon>
        <taxon>Actinomycetes</taxon>
        <taxon>Streptosporangiales</taxon>
        <taxon>Streptosporangiaceae</taxon>
        <taxon>Acrocarpospora</taxon>
    </lineage>
</organism>